<evidence type="ECO:0000313" key="2">
    <source>
        <dbReference type="EMBL" id="EFX66855.1"/>
    </source>
</evidence>
<evidence type="ECO:0008006" key="4">
    <source>
        <dbReference type="Google" id="ProtNLM"/>
    </source>
</evidence>
<evidence type="ECO:0000256" key="1">
    <source>
        <dbReference type="SAM" id="MobiDB-lite"/>
    </source>
</evidence>
<protein>
    <recommendedName>
        <fullName evidence="4">FLYWCH-type domain-containing protein</fullName>
    </recommendedName>
</protein>
<sequence>MKFESSIRKYYDIAAEPMQGRIQLTTGALISVPTFSNVPFALCKILKMSFLLSLVLQISSPLKKPLLANGEKEQCSGAGEERSNIDPGSSQAVDDIQIEPSQQQGSPYSETEGERSNIDPGSSQAVDHHNSKVLHLRKLREKASQPLPKKFKIVESGSMKKSNIFIDGSGFCYGVKRKNQAGVTWRCNFRGLKGKKSYTATVKEVNGRLTEGPAAHCH</sequence>
<proteinExistence type="predicted"/>
<dbReference type="OrthoDB" id="10405366at2759"/>
<organism evidence="2 3">
    <name type="scientific">Daphnia pulex</name>
    <name type="common">Water flea</name>
    <dbReference type="NCBI Taxonomy" id="6669"/>
    <lineage>
        <taxon>Eukaryota</taxon>
        <taxon>Metazoa</taxon>
        <taxon>Ecdysozoa</taxon>
        <taxon>Arthropoda</taxon>
        <taxon>Crustacea</taxon>
        <taxon>Branchiopoda</taxon>
        <taxon>Diplostraca</taxon>
        <taxon>Cladocera</taxon>
        <taxon>Anomopoda</taxon>
        <taxon>Daphniidae</taxon>
        <taxon>Daphnia</taxon>
    </lineage>
</organism>
<dbReference type="PANTHER" id="PTHR20956:SF12">
    <property type="entry name" value="FLYWCH-TYPE DOMAIN-CONTAINING PROTEIN"/>
    <property type="match status" value="1"/>
</dbReference>
<feature type="region of interest" description="Disordered" evidence="1">
    <location>
        <begin position="101"/>
        <end position="127"/>
    </location>
</feature>
<accession>E9HN36</accession>
<keyword evidence="3" id="KW-1185">Reference proteome</keyword>
<dbReference type="PhylomeDB" id="E9HN36"/>
<reference evidence="2 3" key="1">
    <citation type="journal article" date="2011" name="Science">
        <title>The ecoresponsive genome of Daphnia pulex.</title>
        <authorList>
            <person name="Colbourne J.K."/>
            <person name="Pfrender M.E."/>
            <person name="Gilbert D."/>
            <person name="Thomas W.K."/>
            <person name="Tucker A."/>
            <person name="Oakley T.H."/>
            <person name="Tokishita S."/>
            <person name="Aerts A."/>
            <person name="Arnold G.J."/>
            <person name="Basu M.K."/>
            <person name="Bauer D.J."/>
            <person name="Caceres C.E."/>
            <person name="Carmel L."/>
            <person name="Casola C."/>
            <person name="Choi J.H."/>
            <person name="Detter J.C."/>
            <person name="Dong Q."/>
            <person name="Dusheyko S."/>
            <person name="Eads B.D."/>
            <person name="Frohlich T."/>
            <person name="Geiler-Samerotte K.A."/>
            <person name="Gerlach D."/>
            <person name="Hatcher P."/>
            <person name="Jogdeo S."/>
            <person name="Krijgsveld J."/>
            <person name="Kriventseva E.V."/>
            <person name="Kultz D."/>
            <person name="Laforsch C."/>
            <person name="Lindquist E."/>
            <person name="Lopez J."/>
            <person name="Manak J.R."/>
            <person name="Muller J."/>
            <person name="Pangilinan J."/>
            <person name="Patwardhan R.P."/>
            <person name="Pitluck S."/>
            <person name="Pritham E.J."/>
            <person name="Rechtsteiner A."/>
            <person name="Rho M."/>
            <person name="Rogozin I.B."/>
            <person name="Sakarya O."/>
            <person name="Salamov A."/>
            <person name="Schaack S."/>
            <person name="Shapiro H."/>
            <person name="Shiga Y."/>
            <person name="Skalitzky C."/>
            <person name="Smith Z."/>
            <person name="Souvorov A."/>
            <person name="Sung W."/>
            <person name="Tang Z."/>
            <person name="Tsuchiya D."/>
            <person name="Tu H."/>
            <person name="Vos H."/>
            <person name="Wang M."/>
            <person name="Wolf Y.I."/>
            <person name="Yamagata H."/>
            <person name="Yamada T."/>
            <person name="Ye Y."/>
            <person name="Shaw J.R."/>
            <person name="Andrews J."/>
            <person name="Crease T.J."/>
            <person name="Tang H."/>
            <person name="Lucas S.M."/>
            <person name="Robertson H.M."/>
            <person name="Bork P."/>
            <person name="Koonin E.V."/>
            <person name="Zdobnov E.M."/>
            <person name="Grigoriev I.V."/>
            <person name="Lynch M."/>
            <person name="Boore J.L."/>
        </authorList>
    </citation>
    <scope>NUCLEOTIDE SEQUENCE [LARGE SCALE GENOMIC DNA]</scope>
</reference>
<dbReference type="InParanoid" id="E9HN36"/>
<dbReference type="PANTHER" id="PTHR20956">
    <property type="entry name" value="HEH2P"/>
    <property type="match status" value="1"/>
</dbReference>
<dbReference type="KEGG" id="dpx:DAPPUDRAFT_115955"/>
<dbReference type="AlphaFoldDB" id="E9HN36"/>
<name>E9HN36_DAPPU</name>
<dbReference type="EMBL" id="GL732692">
    <property type="protein sequence ID" value="EFX66855.1"/>
    <property type="molecule type" value="Genomic_DNA"/>
</dbReference>
<dbReference type="Proteomes" id="UP000000305">
    <property type="component" value="Unassembled WGS sequence"/>
</dbReference>
<evidence type="ECO:0000313" key="3">
    <source>
        <dbReference type="Proteomes" id="UP000000305"/>
    </source>
</evidence>
<gene>
    <name evidence="2" type="ORF">DAPPUDRAFT_115955</name>
</gene>
<dbReference type="HOGENOM" id="CLU_1268029_0_0_1"/>